<dbReference type="AlphaFoldDB" id="A0A8X8GBN5"/>
<evidence type="ECO:0000256" key="1">
    <source>
        <dbReference type="ARBA" id="ARBA00010751"/>
    </source>
</evidence>
<reference evidence="3" key="1">
    <citation type="journal article" date="2021" name="ISME J.">
        <title>Genomic evolution of the class Acidithiobacillia: deep-branching Proteobacteria living in extreme acidic conditions.</title>
        <authorList>
            <person name="Moya-Beltran A."/>
            <person name="Beard S."/>
            <person name="Rojas-Villalobos C."/>
            <person name="Issotta F."/>
            <person name="Gallardo Y."/>
            <person name="Ulloa R."/>
            <person name="Giaveno A."/>
            <person name="Degli Esposti M."/>
            <person name="Johnson D.B."/>
            <person name="Quatrini R."/>
        </authorList>
    </citation>
    <scope>NUCLEOTIDE SEQUENCE</scope>
    <source>
        <strain evidence="3">DSM 583</strain>
    </source>
</reference>
<evidence type="ECO:0000313" key="4">
    <source>
        <dbReference type="Proteomes" id="UP000887300"/>
    </source>
</evidence>
<protein>
    <recommendedName>
        <fullName evidence="2">UPF0145 protein HF568_06330</fullName>
    </recommendedName>
</protein>
<dbReference type="InterPro" id="IPR002765">
    <property type="entry name" value="UPF0145_YbjQ-like"/>
</dbReference>
<dbReference type="HAMAP" id="MF_00338">
    <property type="entry name" value="UPF0145"/>
    <property type="match status" value="1"/>
</dbReference>
<dbReference type="PANTHER" id="PTHR34068">
    <property type="entry name" value="UPF0145 PROTEIN YBJQ"/>
    <property type="match status" value="1"/>
</dbReference>
<proteinExistence type="inferred from homology"/>
<dbReference type="RefSeq" id="WP_215886187.1">
    <property type="nucleotide sequence ID" value="NZ_CP134225.1"/>
</dbReference>
<dbReference type="EMBL" id="JABBHS010000191">
    <property type="protein sequence ID" value="MBU2722830.1"/>
    <property type="molecule type" value="Genomic_DNA"/>
</dbReference>
<organism evidence="3 4">
    <name type="scientific">Acidithiobacillus ferridurans</name>
    <dbReference type="NCBI Taxonomy" id="1232575"/>
    <lineage>
        <taxon>Bacteria</taxon>
        <taxon>Pseudomonadati</taxon>
        <taxon>Pseudomonadota</taxon>
        <taxon>Acidithiobacillia</taxon>
        <taxon>Acidithiobacillales</taxon>
        <taxon>Acidithiobacillaceae</taxon>
        <taxon>Acidithiobacillus</taxon>
    </lineage>
</organism>
<gene>
    <name evidence="3" type="ORF">HF568_06330</name>
</gene>
<evidence type="ECO:0000313" key="3">
    <source>
        <dbReference type="EMBL" id="MBU2722830.1"/>
    </source>
</evidence>
<evidence type="ECO:0000256" key="2">
    <source>
        <dbReference type="HAMAP-Rule" id="MF_00338"/>
    </source>
</evidence>
<dbReference type="Pfam" id="PF01906">
    <property type="entry name" value="YbjQ_1"/>
    <property type="match status" value="1"/>
</dbReference>
<dbReference type="Gene3D" id="3.30.110.70">
    <property type="entry name" value="Hypothetical protein apc22750. Chain B"/>
    <property type="match status" value="1"/>
</dbReference>
<dbReference type="SUPFAM" id="SSF117782">
    <property type="entry name" value="YbjQ-like"/>
    <property type="match status" value="1"/>
</dbReference>
<name>A0A8X8GBN5_ACIFI</name>
<dbReference type="PANTHER" id="PTHR34068:SF2">
    <property type="entry name" value="UPF0145 PROTEIN SCO3412"/>
    <property type="match status" value="1"/>
</dbReference>
<comment type="similarity">
    <text evidence="1 2">Belongs to the UPF0145 family.</text>
</comment>
<accession>A0A8X8GBN5</accession>
<sequence>MHIFTTESVPGMTIEKNFGTVFGTVVRSRNVVGRTMGNISAFFGGRQSGDTKMVNETRDQAMSELGSNAEALGANAVLAMRFDSGEFDSGNGNIMQEITAYGTAVFLVRTPAETTPD</sequence>
<comment type="caution">
    <text evidence="3">The sequence shown here is derived from an EMBL/GenBank/DDBJ whole genome shotgun (WGS) entry which is preliminary data.</text>
</comment>
<dbReference type="InterPro" id="IPR035439">
    <property type="entry name" value="UPF0145_dom_sf"/>
</dbReference>
<dbReference type="Proteomes" id="UP000887300">
    <property type="component" value="Unassembled WGS sequence"/>
</dbReference>